<comment type="caution">
    <text evidence="1">The sequence shown here is derived from an EMBL/GenBank/DDBJ whole genome shotgun (WGS) entry which is preliminary data.</text>
</comment>
<organism evidence="1">
    <name type="scientific">marine sediment metagenome</name>
    <dbReference type="NCBI Taxonomy" id="412755"/>
    <lineage>
        <taxon>unclassified sequences</taxon>
        <taxon>metagenomes</taxon>
        <taxon>ecological metagenomes</taxon>
    </lineage>
</organism>
<proteinExistence type="predicted"/>
<accession>A0A0F9S131</accession>
<protein>
    <submittedName>
        <fullName evidence="1">Uncharacterized protein</fullName>
    </submittedName>
</protein>
<name>A0A0F9S131_9ZZZZ</name>
<sequence length="35" mass="4182">MMIFETSEGKLEYDENTILIFLDETGNNYFKKISF</sequence>
<reference evidence="1" key="1">
    <citation type="journal article" date="2015" name="Nature">
        <title>Complex archaea that bridge the gap between prokaryotes and eukaryotes.</title>
        <authorList>
            <person name="Spang A."/>
            <person name="Saw J.H."/>
            <person name="Jorgensen S.L."/>
            <person name="Zaremba-Niedzwiedzka K."/>
            <person name="Martijn J."/>
            <person name="Lind A.E."/>
            <person name="van Eijk R."/>
            <person name="Schleper C."/>
            <person name="Guy L."/>
            <person name="Ettema T.J."/>
        </authorList>
    </citation>
    <scope>NUCLEOTIDE SEQUENCE</scope>
</reference>
<gene>
    <name evidence="1" type="ORF">LCGC14_0908600</name>
</gene>
<dbReference type="EMBL" id="LAZR01003007">
    <property type="protein sequence ID" value="KKN23073.1"/>
    <property type="molecule type" value="Genomic_DNA"/>
</dbReference>
<dbReference type="AlphaFoldDB" id="A0A0F9S131"/>
<evidence type="ECO:0000313" key="1">
    <source>
        <dbReference type="EMBL" id="KKN23073.1"/>
    </source>
</evidence>